<comment type="caution">
    <text evidence="2">The sequence shown here is derived from an EMBL/GenBank/DDBJ whole genome shotgun (WGS) entry which is preliminary data.</text>
</comment>
<reference evidence="2 3" key="1">
    <citation type="submission" date="2018-06" db="EMBL/GenBank/DDBJ databases">
        <title>Genomic Encyclopedia of Archaeal and Bacterial Type Strains, Phase II (KMG-II): from individual species to whole genera.</title>
        <authorList>
            <person name="Goeker M."/>
        </authorList>
    </citation>
    <scope>NUCLEOTIDE SEQUENCE [LARGE SCALE GENOMIC DNA]</scope>
    <source>
        <strain evidence="2 3">ATCC BAA-1881</strain>
    </source>
</reference>
<feature type="non-terminal residue" evidence="2">
    <location>
        <position position="1"/>
    </location>
</feature>
<feature type="region of interest" description="Disordered" evidence="1">
    <location>
        <begin position="204"/>
        <end position="230"/>
    </location>
</feature>
<dbReference type="EMBL" id="QKUF01000078">
    <property type="protein sequence ID" value="PZW16173.1"/>
    <property type="molecule type" value="Genomic_DNA"/>
</dbReference>
<evidence type="ECO:0000313" key="2">
    <source>
        <dbReference type="EMBL" id="PZW16173.1"/>
    </source>
</evidence>
<feature type="region of interest" description="Disordered" evidence="1">
    <location>
        <begin position="102"/>
        <end position="125"/>
    </location>
</feature>
<organism evidence="2 3">
    <name type="scientific">Thermosporothrix hazakensis</name>
    <dbReference type="NCBI Taxonomy" id="644383"/>
    <lineage>
        <taxon>Bacteria</taxon>
        <taxon>Bacillati</taxon>
        <taxon>Chloroflexota</taxon>
        <taxon>Ktedonobacteria</taxon>
        <taxon>Ktedonobacterales</taxon>
        <taxon>Thermosporotrichaceae</taxon>
        <taxon>Thermosporothrix</taxon>
    </lineage>
</organism>
<dbReference type="AlphaFoldDB" id="A0A326TL71"/>
<dbReference type="Proteomes" id="UP000248806">
    <property type="component" value="Unassembled WGS sequence"/>
</dbReference>
<accession>A0A326TL71</accession>
<keyword evidence="3" id="KW-1185">Reference proteome</keyword>
<feature type="compositionally biased region" description="Basic and acidic residues" evidence="1">
    <location>
        <begin position="207"/>
        <end position="230"/>
    </location>
</feature>
<evidence type="ECO:0000313" key="3">
    <source>
        <dbReference type="Proteomes" id="UP000248806"/>
    </source>
</evidence>
<name>A0A326TL71_THEHA</name>
<proteinExistence type="predicted"/>
<sequence>WSVSPTCRLCGVVEFASALVLWCGTGFPNTASLQQVPPKREAGFVCPGLLGMPKIGTKPEEVPVREWSRSGFGGKRGCRILWGSVREGMCFSLRERDQEAVEAELASSGEQGGANADDEEETSSQVAVMRDGGALFILWRGKFASAWHERRGCWRRFQEEVMDKKRFQMLVPGSRSIGGGWDGTGSEGGGLRCRKKRNVGEIVGAVKAEKEKAGASQQREERGSDPSRHS</sequence>
<evidence type="ECO:0000256" key="1">
    <source>
        <dbReference type="SAM" id="MobiDB-lite"/>
    </source>
</evidence>
<protein>
    <submittedName>
        <fullName evidence="2">Uncharacterized protein</fullName>
    </submittedName>
</protein>
<gene>
    <name evidence="2" type="ORF">EI42_06454</name>
</gene>